<comment type="caution">
    <text evidence="3">The sequence shown here is derived from an EMBL/GenBank/DDBJ whole genome shotgun (WGS) entry which is preliminary data.</text>
</comment>
<feature type="domain" description="Ecp2 effector protein-like" evidence="2">
    <location>
        <begin position="54"/>
        <end position="142"/>
    </location>
</feature>
<feature type="region of interest" description="Disordered" evidence="1">
    <location>
        <begin position="230"/>
        <end position="261"/>
    </location>
</feature>
<dbReference type="EMBL" id="JAUJFL010000004">
    <property type="protein sequence ID" value="KAK2604917.1"/>
    <property type="molecule type" value="Genomic_DNA"/>
</dbReference>
<gene>
    <name evidence="3" type="ORF">N8I77_007808</name>
</gene>
<reference evidence="3" key="1">
    <citation type="submission" date="2023-06" db="EMBL/GenBank/DDBJ databases">
        <authorList>
            <person name="Noh H."/>
        </authorList>
    </citation>
    <scope>NUCLEOTIDE SEQUENCE</scope>
    <source>
        <strain evidence="3">DUCC20226</strain>
    </source>
</reference>
<name>A0AAD9SCD9_PHOAM</name>
<sequence length="293" mass="30023">MIPHIPAASSSVRLRGLTWTTGASNDTSQSPTSTCDTGRISNWTDVSSSGGYMETWACKKIIDIVNSELSPAGYWTVTNDDSDPFVGLLSAYDKCYCSAARIDGLGGGFKVGNQDVVNFISQVIEEVGVAGQLHGETGTTTCSDEGGNKDSALVAFKLSLHPSGSSSSSASSKYLGSGMGLARAVLGFLADLPHCMHADAQAPCPTASGIMYCDHPGGAPSLALWQTGVSPRRTTPKRSDDGSEASTGSGGAQGVGNSELPGHDSIAFPGLRLVDPKTELGSAGGDCGGLLRI</sequence>
<evidence type="ECO:0000313" key="3">
    <source>
        <dbReference type="EMBL" id="KAK2604917.1"/>
    </source>
</evidence>
<dbReference type="InterPro" id="IPR029226">
    <property type="entry name" value="Ecp2-like"/>
</dbReference>
<evidence type="ECO:0000313" key="4">
    <source>
        <dbReference type="Proteomes" id="UP001265746"/>
    </source>
</evidence>
<keyword evidence="4" id="KW-1185">Reference proteome</keyword>
<dbReference type="Proteomes" id="UP001265746">
    <property type="component" value="Unassembled WGS sequence"/>
</dbReference>
<organism evidence="3 4">
    <name type="scientific">Phomopsis amygdali</name>
    <name type="common">Fusicoccum amygdali</name>
    <dbReference type="NCBI Taxonomy" id="1214568"/>
    <lineage>
        <taxon>Eukaryota</taxon>
        <taxon>Fungi</taxon>
        <taxon>Dikarya</taxon>
        <taxon>Ascomycota</taxon>
        <taxon>Pezizomycotina</taxon>
        <taxon>Sordariomycetes</taxon>
        <taxon>Sordariomycetidae</taxon>
        <taxon>Diaporthales</taxon>
        <taxon>Diaporthaceae</taxon>
        <taxon>Diaporthe</taxon>
    </lineage>
</organism>
<evidence type="ECO:0000256" key="1">
    <source>
        <dbReference type="SAM" id="MobiDB-lite"/>
    </source>
</evidence>
<evidence type="ECO:0000259" key="2">
    <source>
        <dbReference type="Pfam" id="PF14856"/>
    </source>
</evidence>
<protein>
    <recommendedName>
        <fullName evidence="2">Ecp2 effector protein-like domain-containing protein</fullName>
    </recommendedName>
</protein>
<proteinExistence type="predicted"/>
<dbReference type="AlphaFoldDB" id="A0AAD9SCD9"/>
<dbReference type="Pfam" id="PF14856">
    <property type="entry name" value="Hce2"/>
    <property type="match status" value="1"/>
</dbReference>
<accession>A0AAD9SCD9</accession>